<name>A0ABD2Q3Z9_9PLAT</name>
<keyword evidence="4" id="KW-0677">Repeat</keyword>
<evidence type="ECO:0000256" key="4">
    <source>
        <dbReference type="ARBA" id="ARBA00022737"/>
    </source>
</evidence>
<dbReference type="InterPro" id="IPR015915">
    <property type="entry name" value="Kelch-typ_b-propeller"/>
</dbReference>
<dbReference type="FunFam" id="2.120.10.80:FF:000015">
    <property type="entry name" value="host cell factor 1 isoform X1"/>
    <property type="match status" value="1"/>
</dbReference>
<dbReference type="Gene3D" id="2.120.10.80">
    <property type="entry name" value="Kelch-type beta propeller"/>
    <property type="match status" value="2"/>
</dbReference>
<dbReference type="SUPFAM" id="SSF117281">
    <property type="entry name" value="Kelch motif"/>
    <property type="match status" value="1"/>
</dbReference>
<feature type="domain" description="Host cell factor Kelch-repeats" evidence="6">
    <location>
        <begin position="9"/>
        <end position="361"/>
    </location>
</feature>
<evidence type="ECO:0000256" key="2">
    <source>
        <dbReference type="ARBA" id="ARBA00022441"/>
    </source>
</evidence>
<evidence type="ECO:0000259" key="6">
    <source>
        <dbReference type="Pfam" id="PF13854"/>
    </source>
</evidence>
<sequence>MDNQGVYVKWKKLTSTSGTVPRSRHGHKAVALKDLIVVFGGGNEGIVDELHVFNTSKLLIFYLLFQQLINGCAAFGMVADNTHIFIFGGMLEYGKYSNDLYELQASRWEWKRIKPRSTKSSHQPCPRLGHTFTLVGSTAYIFGGITNDSEDPKNNIPRYLNDLFSIDIRPGSPGYTWNAPITTGEPPCPRESHSTISYQVIDGDAKRSKLLVYGGMNGNRLGDVYLLDTTTMAWTKPMQGGQIPAPRSLHTATLIGNKMFVLGGWVPLFSEEGGYSASSNNSNTMVEREWKCTNNLSCLNLDTMIWEPLQMDFVDDYQIPRPRAGHCAVAVHSRLYIWSGRDGYRKAWNNQVCFKDLWYLETDRPAAPGRVHLVRAGINALDVTWTGSPTADAYILQIQEYNIGGAQPQSSPKCLEGAQPCPTKPVLTTPVVRPLATATQAIRISAVGPQATTLLRPMQPRQQIITVARPQQTVQLLKPGTATGTIRLIGTPALAGATKILKTMPASGTIARPIFYARPGTTIRPLLSTTPSTLPHGLNFTPLEGRYLAPRQSKYPGLGRRRLETFGFTSPLFIHQDTWTAASDLDDLSKRTAFSRNNCAILYDRTPDFDKYYQAHGHWLDVVVTNKLRLA</sequence>
<proteinExistence type="predicted"/>
<gene>
    <name evidence="7" type="primary">HCFC2_2</name>
    <name evidence="7" type="ORF">Ciccas_007270</name>
</gene>
<dbReference type="Gene3D" id="6.10.250.2590">
    <property type="match status" value="1"/>
</dbReference>
<evidence type="ECO:0000313" key="7">
    <source>
        <dbReference type="EMBL" id="KAL3314118.1"/>
    </source>
</evidence>
<dbReference type="PANTHER" id="PTHR46003:SF1">
    <property type="entry name" value="HOST CELL FACTOR"/>
    <property type="match status" value="1"/>
</dbReference>
<dbReference type="AlphaFoldDB" id="A0ABD2Q3Z9"/>
<keyword evidence="3" id="KW-0597">Phosphoprotein</keyword>
<dbReference type="PANTHER" id="PTHR46003">
    <property type="entry name" value="HOST CELL FACTOR"/>
    <property type="match status" value="1"/>
</dbReference>
<evidence type="ECO:0000256" key="3">
    <source>
        <dbReference type="ARBA" id="ARBA00022553"/>
    </source>
</evidence>
<keyword evidence="2" id="KW-0880">Kelch repeat</keyword>
<organism evidence="7 8">
    <name type="scientific">Cichlidogyrus casuarinus</name>
    <dbReference type="NCBI Taxonomy" id="1844966"/>
    <lineage>
        <taxon>Eukaryota</taxon>
        <taxon>Metazoa</taxon>
        <taxon>Spiralia</taxon>
        <taxon>Lophotrochozoa</taxon>
        <taxon>Platyhelminthes</taxon>
        <taxon>Monogenea</taxon>
        <taxon>Monopisthocotylea</taxon>
        <taxon>Dactylogyridea</taxon>
        <taxon>Ancyrocephalidae</taxon>
        <taxon>Cichlidogyrus</taxon>
    </lineage>
</organism>
<dbReference type="InterPro" id="IPR043536">
    <property type="entry name" value="HCF1/2"/>
</dbReference>
<accession>A0ABD2Q3Z9</accession>
<evidence type="ECO:0000313" key="8">
    <source>
        <dbReference type="Proteomes" id="UP001626550"/>
    </source>
</evidence>
<evidence type="ECO:0000256" key="5">
    <source>
        <dbReference type="ARBA" id="ARBA00023242"/>
    </source>
</evidence>
<dbReference type="Pfam" id="PF13854">
    <property type="entry name" value="Kelch_HCF"/>
    <property type="match status" value="1"/>
</dbReference>
<comment type="caution">
    <text evidence="7">The sequence shown here is derived from an EMBL/GenBank/DDBJ whole genome shotgun (WGS) entry which is preliminary data.</text>
</comment>
<protein>
    <submittedName>
        <fullName evidence="7">Host cell factor 2</fullName>
    </submittedName>
</protein>
<dbReference type="InterPro" id="IPR059124">
    <property type="entry name" value="Kelch_HCF"/>
</dbReference>
<dbReference type="GO" id="GO:0045893">
    <property type="term" value="P:positive regulation of DNA-templated transcription"/>
    <property type="evidence" value="ECO:0007669"/>
    <property type="project" value="UniProtKB-ARBA"/>
</dbReference>
<keyword evidence="5" id="KW-0539">Nucleus</keyword>
<comment type="subcellular location">
    <subcellularLocation>
        <location evidence="1">Nucleus</location>
    </subcellularLocation>
</comment>
<keyword evidence="8" id="KW-1185">Reference proteome</keyword>
<dbReference type="Proteomes" id="UP001626550">
    <property type="component" value="Unassembled WGS sequence"/>
</dbReference>
<dbReference type="GO" id="GO:0005634">
    <property type="term" value="C:nucleus"/>
    <property type="evidence" value="ECO:0007669"/>
    <property type="project" value="UniProtKB-SubCell"/>
</dbReference>
<evidence type="ECO:0000256" key="1">
    <source>
        <dbReference type="ARBA" id="ARBA00004123"/>
    </source>
</evidence>
<dbReference type="EMBL" id="JBJKFK010001091">
    <property type="protein sequence ID" value="KAL3314118.1"/>
    <property type="molecule type" value="Genomic_DNA"/>
</dbReference>
<reference evidence="7 8" key="1">
    <citation type="submission" date="2024-11" db="EMBL/GenBank/DDBJ databases">
        <title>Adaptive evolution of stress response genes in parasites aligns with host niche diversity.</title>
        <authorList>
            <person name="Hahn C."/>
            <person name="Resl P."/>
        </authorList>
    </citation>
    <scope>NUCLEOTIDE SEQUENCE [LARGE SCALE GENOMIC DNA]</scope>
    <source>
        <strain evidence="7">EGGRZ-B1_66</strain>
        <tissue evidence="7">Body</tissue>
    </source>
</reference>